<dbReference type="Gene3D" id="3.40.50.300">
    <property type="entry name" value="P-loop containing nucleotide triphosphate hydrolases"/>
    <property type="match status" value="1"/>
</dbReference>
<dbReference type="OrthoDB" id="5182800at2"/>
<dbReference type="EMBL" id="FOAZ01000003">
    <property type="protein sequence ID" value="SEK76167.1"/>
    <property type="molecule type" value="Genomic_DNA"/>
</dbReference>
<evidence type="ECO:0000313" key="6">
    <source>
        <dbReference type="Proteomes" id="UP000183015"/>
    </source>
</evidence>
<dbReference type="AlphaFoldDB" id="A0A1H7JQP6"/>
<dbReference type="STRING" id="235985.SAMN05414137_103383"/>
<dbReference type="Pfam" id="PF00005">
    <property type="entry name" value="ABC_tran"/>
    <property type="match status" value="1"/>
</dbReference>
<protein>
    <submittedName>
        <fullName evidence="5">ABC-type multidrug transport system, ATPase component</fullName>
    </submittedName>
</protein>
<dbReference type="SMART" id="SM00382">
    <property type="entry name" value="AAA"/>
    <property type="match status" value="1"/>
</dbReference>
<evidence type="ECO:0000256" key="1">
    <source>
        <dbReference type="ARBA" id="ARBA00022448"/>
    </source>
</evidence>
<evidence type="ECO:0000256" key="3">
    <source>
        <dbReference type="ARBA" id="ARBA00022840"/>
    </source>
</evidence>
<dbReference type="PANTHER" id="PTHR42939">
    <property type="entry name" value="ABC TRANSPORTER ATP-BINDING PROTEIN ALBC-RELATED"/>
    <property type="match status" value="1"/>
</dbReference>
<proteinExistence type="predicted"/>
<evidence type="ECO:0000259" key="4">
    <source>
        <dbReference type="PROSITE" id="PS50893"/>
    </source>
</evidence>
<keyword evidence="1" id="KW-0813">Transport</keyword>
<name>A0A1H7JQP6_STRJI</name>
<dbReference type="GO" id="GO:0016887">
    <property type="term" value="F:ATP hydrolysis activity"/>
    <property type="evidence" value="ECO:0007669"/>
    <property type="project" value="InterPro"/>
</dbReference>
<dbReference type="InterPro" id="IPR003439">
    <property type="entry name" value="ABC_transporter-like_ATP-bd"/>
</dbReference>
<accession>A0A1H7JQP6</accession>
<dbReference type="Proteomes" id="UP000183015">
    <property type="component" value="Unassembled WGS sequence"/>
</dbReference>
<evidence type="ECO:0000313" key="5">
    <source>
        <dbReference type="EMBL" id="SEK76167.1"/>
    </source>
</evidence>
<keyword evidence="6" id="KW-1185">Reference proteome</keyword>
<dbReference type="SUPFAM" id="SSF52540">
    <property type="entry name" value="P-loop containing nucleoside triphosphate hydrolases"/>
    <property type="match status" value="1"/>
</dbReference>
<dbReference type="eggNOG" id="COG1131">
    <property type="taxonomic scope" value="Bacteria"/>
</dbReference>
<dbReference type="PROSITE" id="PS50893">
    <property type="entry name" value="ABC_TRANSPORTER_2"/>
    <property type="match status" value="1"/>
</dbReference>
<dbReference type="InterPro" id="IPR051782">
    <property type="entry name" value="ABC_Transporter_VariousFunc"/>
</dbReference>
<dbReference type="InterPro" id="IPR003593">
    <property type="entry name" value="AAA+_ATPase"/>
</dbReference>
<evidence type="ECO:0000256" key="2">
    <source>
        <dbReference type="ARBA" id="ARBA00022741"/>
    </source>
</evidence>
<sequence>MRLDGVGKRYGPRGPWVVREVGVEVARGVLVRASGGNGSGKSTLLRLLAGVTRPTRGRIVDGYARRAYVPERFAAELPFTAREYLRRLGPLHGLRADASVSRADELLERFGAAGYADQPLRELSKGSCQKVAVAQALLGEPELLVLDEAWTGLDRAARETLDAAVLERVADGAAVVFVDHDPARLAGLAEVGWSVAEGRVRVDEPDGSRPRRAAITITVHGLAASWLGGLTGVLEVVARGDGSVRLGVAAEASDDVLRAVLSRPGAHVQEVRA</sequence>
<keyword evidence="2" id="KW-0547">Nucleotide-binding</keyword>
<reference evidence="6" key="1">
    <citation type="submission" date="2016-10" db="EMBL/GenBank/DDBJ databases">
        <authorList>
            <person name="Varghese N."/>
        </authorList>
    </citation>
    <scope>NUCLEOTIDE SEQUENCE [LARGE SCALE GENOMIC DNA]</scope>
    <source>
        <strain evidence="6">DSM 45096 / BCRC 16803 / CGMCC 4.1857 / CIP 109030 / JCM 12277 / KCTC 19219 / NBRC 100920 / 33214</strain>
    </source>
</reference>
<gene>
    <name evidence="5" type="ORF">SAMN05414137_103383</name>
</gene>
<feature type="domain" description="ABC transporter" evidence="4">
    <location>
        <begin position="1"/>
        <end position="222"/>
    </location>
</feature>
<dbReference type="PANTHER" id="PTHR42939:SF1">
    <property type="entry name" value="ABC TRANSPORTER ATP-BINDING PROTEIN ALBC-RELATED"/>
    <property type="match status" value="1"/>
</dbReference>
<dbReference type="InterPro" id="IPR027417">
    <property type="entry name" value="P-loop_NTPase"/>
</dbReference>
<keyword evidence="3" id="KW-0067">ATP-binding</keyword>
<organism evidence="5 6">
    <name type="scientific">Streptacidiphilus jiangxiensis</name>
    <dbReference type="NCBI Taxonomy" id="235985"/>
    <lineage>
        <taxon>Bacteria</taxon>
        <taxon>Bacillati</taxon>
        <taxon>Actinomycetota</taxon>
        <taxon>Actinomycetes</taxon>
        <taxon>Kitasatosporales</taxon>
        <taxon>Streptomycetaceae</taxon>
        <taxon>Streptacidiphilus</taxon>
    </lineage>
</organism>
<dbReference type="GO" id="GO:0005524">
    <property type="term" value="F:ATP binding"/>
    <property type="evidence" value="ECO:0007669"/>
    <property type="project" value="UniProtKB-KW"/>
</dbReference>
<dbReference type="RefSeq" id="WP_042454726.1">
    <property type="nucleotide sequence ID" value="NZ_BBPN01000034.1"/>
</dbReference>